<keyword evidence="2" id="KW-1185">Reference proteome</keyword>
<evidence type="ECO:0000313" key="1">
    <source>
        <dbReference type="EMBL" id="MBW0520621.1"/>
    </source>
</evidence>
<sequence length="102" mass="12064">MEHSVVTPESNINSNELWLKMSQFSGQPQEKFSKLQESNVRLEELTSSQNKTIKNLQEGYAKLSKFLEENNKELNQVLEEQQHCKRDREYMDQDIKKLFNVS</sequence>
<reference evidence="1" key="1">
    <citation type="submission" date="2021-03" db="EMBL/GenBank/DDBJ databases">
        <title>Draft genome sequence of rust myrtle Austropuccinia psidii MF-1, a brazilian biotype.</title>
        <authorList>
            <person name="Quecine M.C."/>
            <person name="Pachon D.M.R."/>
            <person name="Bonatelli M.L."/>
            <person name="Correr F.H."/>
            <person name="Franceschini L.M."/>
            <person name="Leite T.F."/>
            <person name="Margarido G.R.A."/>
            <person name="Almeida C.A."/>
            <person name="Ferrarezi J.A."/>
            <person name="Labate C.A."/>
        </authorList>
    </citation>
    <scope>NUCLEOTIDE SEQUENCE</scope>
    <source>
        <strain evidence="1">MF-1</strain>
    </source>
</reference>
<comment type="caution">
    <text evidence="1">The sequence shown here is derived from an EMBL/GenBank/DDBJ whole genome shotgun (WGS) entry which is preliminary data.</text>
</comment>
<organism evidence="1 2">
    <name type="scientific">Austropuccinia psidii MF-1</name>
    <dbReference type="NCBI Taxonomy" id="1389203"/>
    <lineage>
        <taxon>Eukaryota</taxon>
        <taxon>Fungi</taxon>
        <taxon>Dikarya</taxon>
        <taxon>Basidiomycota</taxon>
        <taxon>Pucciniomycotina</taxon>
        <taxon>Pucciniomycetes</taxon>
        <taxon>Pucciniales</taxon>
        <taxon>Sphaerophragmiaceae</taxon>
        <taxon>Austropuccinia</taxon>
    </lineage>
</organism>
<evidence type="ECO:0000313" key="2">
    <source>
        <dbReference type="Proteomes" id="UP000765509"/>
    </source>
</evidence>
<dbReference type="Proteomes" id="UP000765509">
    <property type="component" value="Unassembled WGS sequence"/>
</dbReference>
<accession>A0A9Q3EDZ6</accession>
<protein>
    <submittedName>
        <fullName evidence="1">Uncharacterized protein</fullName>
    </submittedName>
</protein>
<proteinExistence type="predicted"/>
<dbReference type="EMBL" id="AVOT02028210">
    <property type="protein sequence ID" value="MBW0520621.1"/>
    <property type="molecule type" value="Genomic_DNA"/>
</dbReference>
<gene>
    <name evidence="1" type="ORF">O181_060336</name>
</gene>
<name>A0A9Q3EDZ6_9BASI</name>
<dbReference type="AlphaFoldDB" id="A0A9Q3EDZ6"/>